<evidence type="ECO:0000313" key="4">
    <source>
        <dbReference type="Ensembl" id="ENSCCNP00000033492.1"/>
    </source>
</evidence>
<feature type="compositionally biased region" description="Low complexity" evidence="2">
    <location>
        <begin position="143"/>
        <end position="153"/>
    </location>
</feature>
<protein>
    <submittedName>
        <fullName evidence="4">Uncharacterized protein</fullName>
    </submittedName>
</protein>
<comment type="similarity">
    <text evidence="1">Belongs to the FAM122 family.</text>
</comment>
<dbReference type="PANTHER" id="PTHR22227">
    <property type="entry name" value="FAMILY WITH SEQUENCE SIMILARITY 122B ISOFORM X1"/>
    <property type="match status" value="1"/>
</dbReference>
<name>A0A8C0Y596_CASCN</name>
<feature type="region of interest" description="Disordered" evidence="2">
    <location>
        <begin position="140"/>
        <end position="160"/>
    </location>
</feature>
<keyword evidence="3" id="KW-0812">Transmembrane</keyword>
<feature type="transmembrane region" description="Helical" evidence="3">
    <location>
        <begin position="81"/>
        <end position="102"/>
    </location>
</feature>
<keyword evidence="3" id="KW-1133">Transmembrane helix</keyword>
<reference evidence="4" key="1">
    <citation type="submission" date="2023-09" db="UniProtKB">
        <authorList>
            <consortium name="Ensembl"/>
        </authorList>
    </citation>
    <scope>IDENTIFICATION</scope>
</reference>
<dbReference type="GO" id="GO:0004865">
    <property type="term" value="F:protein serine/threonine phosphatase inhibitor activity"/>
    <property type="evidence" value="ECO:0007669"/>
    <property type="project" value="InterPro"/>
</dbReference>
<evidence type="ECO:0000256" key="2">
    <source>
        <dbReference type="SAM" id="MobiDB-lite"/>
    </source>
</evidence>
<dbReference type="Ensembl" id="ENSCCNT00000041995.1">
    <property type="protein sequence ID" value="ENSCCNP00000033492.1"/>
    <property type="gene ID" value="ENSCCNG00000031686.1"/>
</dbReference>
<keyword evidence="3" id="KW-0472">Membrane</keyword>
<organism evidence="4">
    <name type="scientific">Castor canadensis</name>
    <name type="common">American beaver</name>
    <dbReference type="NCBI Taxonomy" id="51338"/>
    <lineage>
        <taxon>Eukaryota</taxon>
        <taxon>Metazoa</taxon>
        <taxon>Chordata</taxon>
        <taxon>Craniata</taxon>
        <taxon>Vertebrata</taxon>
        <taxon>Euteleostomi</taxon>
        <taxon>Mammalia</taxon>
        <taxon>Eutheria</taxon>
        <taxon>Euarchontoglires</taxon>
        <taxon>Glires</taxon>
        <taxon>Rodentia</taxon>
        <taxon>Castorimorpha</taxon>
        <taxon>Castoridae</taxon>
        <taxon>Castor</taxon>
    </lineage>
</organism>
<accession>A0A8C0Y596</accession>
<sequence length="253" mass="27624">PDPAVVFGGKEQHEFCRCLVSSLSFSASSVLPPFSSHTPSFSPVSVLLFPLTYFPPPPLVPCSPPLILGPALPSILFPSHFLFFFLPSILVFTPLLSSILFLHSVTLQHKQSILLSLHHILSSSSASSFPPTFLRPQPPPLAPKSRPLAPAPSCQSPEAQSCSESWEPIAKHQELSTARCACLPLSDMAQEKMELDFEPDTSDGSTLKRSTSAPLIHELSDLSQVFQPYTFRTRRNSTTIMSHHSLVGIKVSI</sequence>
<evidence type="ECO:0000256" key="1">
    <source>
        <dbReference type="ARBA" id="ARBA00006725"/>
    </source>
</evidence>
<dbReference type="AlphaFoldDB" id="A0A8C0Y596"/>
<dbReference type="InterPro" id="IPR026716">
    <property type="entry name" value="PBIR1/2/3"/>
</dbReference>
<proteinExistence type="inferred from homology"/>
<dbReference type="PANTHER" id="PTHR22227:SF1">
    <property type="entry name" value="PABIR FAMILY MEMBER 2"/>
    <property type="match status" value="1"/>
</dbReference>
<evidence type="ECO:0000256" key="3">
    <source>
        <dbReference type="SAM" id="Phobius"/>
    </source>
</evidence>